<feature type="region of interest" description="Disordered" evidence="9">
    <location>
        <begin position="1"/>
        <end position="25"/>
    </location>
</feature>
<comment type="caution">
    <text evidence="11">The sequence shown here is derived from an EMBL/GenBank/DDBJ whole genome shotgun (WGS) entry which is preliminary data.</text>
</comment>
<sequence>MTTALAMPASKRSSAAPLREPSDFNSGTSFTCNTKQPWAMNNTLSYGFAAASLAGKSESDVTCACYALKFTSGAVNGQTFVAQVINASMGAGSGENRFDLMIPGGGVGIFNGCQSQWRAPSDGWGARYGGVSSQSQCSQLPTQLQAGCNWRFGWFKNADNPTVTYRRVKCPAEIIARSVCKRKDE</sequence>
<evidence type="ECO:0000256" key="9">
    <source>
        <dbReference type="SAM" id="MobiDB-lite"/>
    </source>
</evidence>
<evidence type="ECO:0000259" key="10">
    <source>
        <dbReference type="Pfam" id="PF02015"/>
    </source>
</evidence>
<dbReference type="InterPro" id="IPR036908">
    <property type="entry name" value="RlpA-like_sf"/>
</dbReference>
<keyword evidence="12" id="KW-1185">Reference proteome</keyword>
<keyword evidence="8" id="KW-0624">Polysaccharide degradation</keyword>
<dbReference type="PANTHER" id="PTHR39730">
    <property type="entry name" value="ENDOGLUCANASE 1"/>
    <property type="match status" value="1"/>
</dbReference>
<dbReference type="InterPro" id="IPR000334">
    <property type="entry name" value="Glyco_hydro_45"/>
</dbReference>
<evidence type="ECO:0000256" key="2">
    <source>
        <dbReference type="ARBA" id="ARBA00007793"/>
    </source>
</evidence>
<comment type="similarity">
    <text evidence="2">Belongs to the glycosyl hydrolase 45 (cellulase K) family.</text>
</comment>
<comment type="catalytic activity">
    <reaction evidence="1">
        <text>Endohydrolysis of (1-&gt;4)-beta-D-glucosidic linkages in cellulose, lichenin and cereal beta-D-glucans.</text>
        <dbReference type="EC" id="3.2.1.4"/>
    </reaction>
</comment>
<evidence type="ECO:0000256" key="6">
    <source>
        <dbReference type="ARBA" id="ARBA00023277"/>
    </source>
</evidence>
<dbReference type="Pfam" id="PF02015">
    <property type="entry name" value="Glyco_hydro_45"/>
    <property type="match status" value="1"/>
</dbReference>
<accession>A0A3A8NJJ9</accession>
<keyword evidence="6" id="KW-0119">Carbohydrate metabolism</keyword>
<evidence type="ECO:0000256" key="7">
    <source>
        <dbReference type="ARBA" id="ARBA00023295"/>
    </source>
</evidence>
<evidence type="ECO:0000256" key="1">
    <source>
        <dbReference type="ARBA" id="ARBA00000966"/>
    </source>
</evidence>
<dbReference type="PANTHER" id="PTHR39730:SF1">
    <property type="entry name" value="ENDOGLUCANASE 1"/>
    <property type="match status" value="1"/>
</dbReference>
<evidence type="ECO:0000313" key="12">
    <source>
        <dbReference type="Proteomes" id="UP000273405"/>
    </source>
</evidence>
<dbReference type="EMBL" id="RAWG01000065">
    <property type="protein sequence ID" value="RKH43530.1"/>
    <property type="molecule type" value="Genomic_DNA"/>
</dbReference>
<reference evidence="12" key="1">
    <citation type="submission" date="2018-09" db="EMBL/GenBank/DDBJ databases">
        <authorList>
            <person name="Livingstone P.G."/>
            <person name="Whitworth D.E."/>
        </authorList>
    </citation>
    <scope>NUCLEOTIDE SEQUENCE [LARGE SCALE GENOMIC DNA]</scope>
    <source>
        <strain evidence="12">CA040B</strain>
    </source>
</reference>
<keyword evidence="5" id="KW-0136">Cellulose degradation</keyword>
<protein>
    <recommendedName>
        <fullName evidence="3">cellulase</fullName>
        <ecNumber evidence="3">3.2.1.4</ecNumber>
    </recommendedName>
</protein>
<dbReference type="GO" id="GO:0008810">
    <property type="term" value="F:cellulase activity"/>
    <property type="evidence" value="ECO:0007669"/>
    <property type="project" value="UniProtKB-EC"/>
</dbReference>
<dbReference type="OrthoDB" id="5502387at2"/>
<dbReference type="SUPFAM" id="SSF50685">
    <property type="entry name" value="Barwin-like endoglucanases"/>
    <property type="match status" value="1"/>
</dbReference>
<evidence type="ECO:0000256" key="4">
    <source>
        <dbReference type="ARBA" id="ARBA00022801"/>
    </source>
</evidence>
<dbReference type="EC" id="3.2.1.4" evidence="3"/>
<proteinExistence type="inferred from homology"/>
<keyword evidence="4" id="KW-0378">Hydrolase</keyword>
<dbReference type="InterPro" id="IPR052288">
    <property type="entry name" value="GH45_Enzymes"/>
</dbReference>
<evidence type="ECO:0000256" key="8">
    <source>
        <dbReference type="ARBA" id="ARBA00023326"/>
    </source>
</evidence>
<evidence type="ECO:0000256" key="5">
    <source>
        <dbReference type="ARBA" id="ARBA00023001"/>
    </source>
</evidence>
<feature type="domain" description="Glycosyl hydrolases family 45 active site" evidence="10">
    <location>
        <begin position="26"/>
        <end position="181"/>
    </location>
</feature>
<dbReference type="Proteomes" id="UP000273405">
    <property type="component" value="Unassembled WGS sequence"/>
</dbReference>
<dbReference type="AlphaFoldDB" id="A0A3A8NJJ9"/>
<keyword evidence="7" id="KW-0326">Glycosidase</keyword>
<evidence type="ECO:0000313" key="11">
    <source>
        <dbReference type="EMBL" id="RKH43530.1"/>
    </source>
</evidence>
<dbReference type="Gene3D" id="2.40.40.10">
    <property type="entry name" value="RlpA-like domain"/>
    <property type="match status" value="1"/>
</dbReference>
<gene>
    <name evidence="11" type="ORF">D7X12_12950</name>
</gene>
<evidence type="ECO:0000256" key="3">
    <source>
        <dbReference type="ARBA" id="ARBA00012601"/>
    </source>
</evidence>
<name>A0A3A8NJJ9_9BACT</name>
<organism evidence="11 12">
    <name type="scientific">Corallococcus sicarius</name>
    <dbReference type="NCBI Taxonomy" id="2316726"/>
    <lineage>
        <taxon>Bacteria</taxon>
        <taxon>Pseudomonadati</taxon>
        <taxon>Myxococcota</taxon>
        <taxon>Myxococcia</taxon>
        <taxon>Myxococcales</taxon>
        <taxon>Cystobacterineae</taxon>
        <taxon>Myxococcaceae</taxon>
        <taxon>Corallococcus</taxon>
    </lineage>
</organism>
<dbReference type="GO" id="GO:0030245">
    <property type="term" value="P:cellulose catabolic process"/>
    <property type="evidence" value="ECO:0007669"/>
    <property type="project" value="UniProtKB-KW"/>
</dbReference>